<dbReference type="InterPro" id="IPR003461">
    <property type="entry name" value="Keratin"/>
</dbReference>
<gene>
    <name evidence="6" type="ORF">N326_01427</name>
</gene>
<reference evidence="6 7" key="1">
    <citation type="submission" date="2014-04" db="EMBL/GenBank/DDBJ databases">
        <title>Genome evolution of avian class.</title>
        <authorList>
            <person name="Zhang G."/>
            <person name="Li C."/>
        </authorList>
    </citation>
    <scope>NUCLEOTIDE SEQUENCE [LARGE SCALE GENOMIC DNA]</scope>
    <source>
        <strain evidence="6">BGI_N326</strain>
    </source>
</reference>
<evidence type="ECO:0000313" key="7">
    <source>
        <dbReference type="Proteomes" id="UP000054232"/>
    </source>
</evidence>
<proteinExistence type="inferred from homology"/>
<dbReference type="EMBL" id="KK569746">
    <property type="protein sequence ID" value="KFW06666.1"/>
    <property type="molecule type" value="Genomic_DNA"/>
</dbReference>
<feature type="non-terminal residue" evidence="6">
    <location>
        <position position="1"/>
    </location>
</feature>
<keyword evidence="7" id="KW-1185">Reference proteome</keyword>
<feature type="non-terminal residue" evidence="6">
    <location>
        <position position="68"/>
    </location>
</feature>
<evidence type="ECO:0000313" key="6">
    <source>
        <dbReference type="EMBL" id="KFW06666.1"/>
    </source>
</evidence>
<dbReference type="Proteomes" id="UP000054232">
    <property type="component" value="Unassembled WGS sequence"/>
</dbReference>
<sequence>LRNEVKEGKLRQYKDSHVIIHPPAMLVTLPGPILSSLPQSNTIGSSSPAAMGSILDAQGVLISSSGFG</sequence>
<dbReference type="PANTHER" id="PTHR31203:SF1">
    <property type="entry name" value="BETA-KERATIN-RELATED PROTEIN-RELATED"/>
    <property type="match status" value="1"/>
</dbReference>
<dbReference type="Pfam" id="PF02422">
    <property type="entry name" value="Keratin"/>
    <property type="match status" value="1"/>
</dbReference>
<accession>A0A093LBZ3</accession>
<dbReference type="GO" id="GO:0005882">
    <property type="term" value="C:intermediate filament"/>
    <property type="evidence" value="ECO:0007669"/>
    <property type="project" value="UniProtKB-KW"/>
</dbReference>
<dbReference type="AlphaFoldDB" id="A0A093LBZ3"/>
<comment type="similarity">
    <text evidence="1 5">Belongs to the avian keratin family.</text>
</comment>
<evidence type="ECO:0000256" key="1">
    <source>
        <dbReference type="ARBA" id="ARBA00008702"/>
    </source>
</evidence>
<evidence type="ECO:0000256" key="3">
    <source>
        <dbReference type="ARBA" id="ARBA00022744"/>
    </source>
</evidence>
<name>A0A093LBZ3_EURHL</name>
<evidence type="ECO:0000256" key="5">
    <source>
        <dbReference type="RuleBase" id="RU364002"/>
    </source>
</evidence>
<protein>
    <recommendedName>
        <fullName evidence="5">Keratin</fullName>
    </recommendedName>
</protein>
<organism evidence="6 7">
    <name type="scientific">Eurypyga helias</name>
    <name type="common">Sunbittern</name>
    <name type="synonym">Ardea helias</name>
    <dbReference type="NCBI Taxonomy" id="54383"/>
    <lineage>
        <taxon>Eukaryota</taxon>
        <taxon>Metazoa</taxon>
        <taxon>Chordata</taxon>
        <taxon>Craniata</taxon>
        <taxon>Vertebrata</taxon>
        <taxon>Euteleostomi</taxon>
        <taxon>Archelosauria</taxon>
        <taxon>Archosauria</taxon>
        <taxon>Dinosauria</taxon>
        <taxon>Saurischia</taxon>
        <taxon>Theropoda</taxon>
        <taxon>Coelurosauria</taxon>
        <taxon>Aves</taxon>
        <taxon>Neognathae</taxon>
        <taxon>Neoaves</taxon>
        <taxon>Phaethontimorphae</taxon>
        <taxon>Eurypygiformes</taxon>
        <taxon>Eurypygidae</taxon>
        <taxon>Eurypyga</taxon>
    </lineage>
</organism>
<comment type="subunit">
    <text evidence="2 5">The avian keratins (F-ker, S-ker, C-ker and B-ker) are a complex mixture of very similar polypeptides.</text>
</comment>
<dbReference type="GO" id="GO:0005200">
    <property type="term" value="F:structural constituent of cytoskeleton"/>
    <property type="evidence" value="ECO:0007669"/>
    <property type="project" value="InterPro"/>
</dbReference>
<keyword evidence="3 5" id="KW-0416">Keratin</keyword>
<evidence type="ECO:0000256" key="2">
    <source>
        <dbReference type="ARBA" id="ARBA00011806"/>
    </source>
</evidence>
<keyword evidence="4" id="KW-0007">Acetylation</keyword>
<dbReference type="PANTHER" id="PTHR31203">
    <property type="entry name" value="BETA-KERATIN-RELATED PROTEIN-RELATED"/>
    <property type="match status" value="1"/>
</dbReference>
<evidence type="ECO:0000256" key="4">
    <source>
        <dbReference type="ARBA" id="ARBA00022990"/>
    </source>
</evidence>